<evidence type="ECO:0000313" key="8">
    <source>
        <dbReference type="Proteomes" id="UP000199656"/>
    </source>
</evidence>
<feature type="transmembrane region" description="Helical" evidence="6">
    <location>
        <begin position="224"/>
        <end position="252"/>
    </location>
</feature>
<dbReference type="Proteomes" id="UP000199656">
    <property type="component" value="Unassembled WGS sequence"/>
</dbReference>
<reference evidence="8" key="1">
    <citation type="submission" date="2016-10" db="EMBL/GenBank/DDBJ databases">
        <authorList>
            <person name="Varghese N."/>
            <person name="Submissions S."/>
        </authorList>
    </citation>
    <scope>NUCLEOTIDE SEQUENCE [LARGE SCALE GENOMIC DNA]</scope>
    <source>
        <strain evidence="8">DSM 23920</strain>
    </source>
</reference>
<keyword evidence="6" id="KW-0739">Sodium transport</keyword>
<keyword evidence="6" id="KW-0050">Antiport</keyword>
<keyword evidence="4 6" id="KW-1133">Transmembrane helix</keyword>
<evidence type="ECO:0000313" key="7">
    <source>
        <dbReference type="EMBL" id="SDZ91293.1"/>
    </source>
</evidence>
<evidence type="ECO:0000256" key="6">
    <source>
        <dbReference type="HAMAP-Rule" id="MF_01844"/>
    </source>
</evidence>
<dbReference type="Pfam" id="PF06965">
    <property type="entry name" value="Na_H_antiport_1"/>
    <property type="match status" value="1"/>
</dbReference>
<keyword evidence="6" id="KW-0813">Transport</keyword>
<comment type="similarity">
    <text evidence="6">Belongs to the NhaA Na(+)/H(+) (TC 2.A.33) antiporter family.</text>
</comment>
<keyword evidence="2 6" id="KW-1003">Cell membrane</keyword>
<dbReference type="PANTHER" id="PTHR30341:SF0">
    <property type="entry name" value="NA(+)_H(+) ANTIPORTER NHAA"/>
    <property type="match status" value="1"/>
</dbReference>
<comment type="catalytic activity">
    <reaction evidence="6">
        <text>Na(+)(in) + 2 H(+)(out) = Na(+)(out) + 2 H(+)(in)</text>
        <dbReference type="Rhea" id="RHEA:29251"/>
        <dbReference type="ChEBI" id="CHEBI:15378"/>
        <dbReference type="ChEBI" id="CHEBI:29101"/>
    </reaction>
</comment>
<feature type="transmembrane region" description="Helical" evidence="6">
    <location>
        <begin position="335"/>
        <end position="361"/>
    </location>
</feature>
<keyword evidence="8" id="KW-1185">Reference proteome</keyword>
<dbReference type="OrthoDB" id="9808135at2"/>
<dbReference type="EMBL" id="FNRL01000001">
    <property type="protein sequence ID" value="SDZ91293.1"/>
    <property type="molecule type" value="Genomic_DNA"/>
</dbReference>
<comment type="function">
    <text evidence="6">Na(+)/H(+) antiporter that extrudes sodium in exchange for external protons.</text>
</comment>
<evidence type="ECO:0000256" key="1">
    <source>
        <dbReference type="ARBA" id="ARBA00004429"/>
    </source>
</evidence>
<organism evidence="7 8">
    <name type="scientific">Chitinophaga terrae</name>
    <name type="common">ex Kim and Jung 2007</name>
    <dbReference type="NCBI Taxonomy" id="408074"/>
    <lineage>
        <taxon>Bacteria</taxon>
        <taxon>Pseudomonadati</taxon>
        <taxon>Bacteroidota</taxon>
        <taxon>Chitinophagia</taxon>
        <taxon>Chitinophagales</taxon>
        <taxon>Chitinophagaceae</taxon>
        <taxon>Chitinophaga</taxon>
    </lineage>
</organism>
<sequence length="403" mass="44066">MIRNTVNIVREKLLSPIYTFLKDSRAVGIILLACTFVSMLLANTSTAEAYTGFWTKLFDPAGEHHYHLNGLILPNSWLLWINDGLMVLFFFLVGMEIKRELTVGELSSVRKAILPVLAAIGGMIFPAVIFSVINQGTPYAHGWGIPMATDIAFSLGILSLLTKRVPVALKIFLMALAIIDDLGAILTIAIFYTPHLDIKFLLIGIFVYLIPLCLNYFRVKRLIFYFIPGIILWYCLFNSGVHATIAGVLLAFSIPQDKITALVHGLHDPVNFIIMPVFALANTAIMLPADIAGALQNSLSYGVMAGLVLGKPLGIFLFSFLAVKTKLAKLPSQSSWLQLLGIGVIAGIGFTMSIFIASLAYSERELQIIAIISVIAASLLAGIAGYIFLRLVRPVGTVIVRQR</sequence>
<evidence type="ECO:0000256" key="2">
    <source>
        <dbReference type="ARBA" id="ARBA00022475"/>
    </source>
</evidence>
<dbReference type="GO" id="GO:0006885">
    <property type="term" value="P:regulation of pH"/>
    <property type="evidence" value="ECO:0007669"/>
    <property type="project" value="UniProtKB-UniRule"/>
</dbReference>
<evidence type="ECO:0000256" key="4">
    <source>
        <dbReference type="ARBA" id="ARBA00022989"/>
    </source>
</evidence>
<feature type="transmembrane region" description="Helical" evidence="6">
    <location>
        <begin position="368"/>
        <end position="389"/>
    </location>
</feature>
<proteinExistence type="inferred from homology"/>
<dbReference type="Gene3D" id="1.20.1530.10">
    <property type="entry name" value="Na+/H+ antiporter like domain"/>
    <property type="match status" value="1"/>
</dbReference>
<comment type="subcellular location">
    <subcellularLocation>
        <location evidence="1">Cell inner membrane</location>
        <topology evidence="1">Multi-pass membrane protein</topology>
    </subcellularLocation>
    <subcellularLocation>
        <location evidence="6">Cell membrane</location>
        <topology evidence="6">Multi-pass membrane protein</topology>
    </subcellularLocation>
</comment>
<keyword evidence="5 6" id="KW-0472">Membrane</keyword>
<feature type="transmembrane region" description="Helical" evidence="6">
    <location>
        <begin position="73"/>
        <end position="93"/>
    </location>
</feature>
<dbReference type="GO" id="GO:0015385">
    <property type="term" value="F:sodium:proton antiporter activity"/>
    <property type="evidence" value="ECO:0007669"/>
    <property type="project" value="UniProtKB-UniRule"/>
</dbReference>
<feature type="transmembrane region" description="Helical" evidence="6">
    <location>
        <begin position="272"/>
        <end position="289"/>
    </location>
</feature>
<keyword evidence="6" id="KW-0406">Ion transport</keyword>
<feature type="transmembrane region" description="Helical" evidence="6">
    <location>
        <begin position="301"/>
        <end position="323"/>
    </location>
</feature>
<dbReference type="NCBIfam" id="TIGR00773">
    <property type="entry name" value="NhaA"/>
    <property type="match status" value="1"/>
</dbReference>
<feature type="transmembrane region" description="Helical" evidence="6">
    <location>
        <begin position="198"/>
        <end position="217"/>
    </location>
</feature>
<dbReference type="AlphaFoldDB" id="A0A1H3WVZ5"/>
<gene>
    <name evidence="6" type="primary">nhaA</name>
    <name evidence="7" type="ORF">SAMN05660909_00110</name>
</gene>
<dbReference type="STRING" id="408074.SAMN05660909_00110"/>
<dbReference type="GO" id="GO:0005886">
    <property type="term" value="C:plasma membrane"/>
    <property type="evidence" value="ECO:0007669"/>
    <property type="project" value="UniProtKB-SubCell"/>
</dbReference>
<dbReference type="RefSeq" id="WP_089757529.1">
    <property type="nucleotide sequence ID" value="NZ_BKAT01000015.1"/>
</dbReference>
<dbReference type="InterPro" id="IPR023171">
    <property type="entry name" value="Na/H_antiporter_dom_sf"/>
</dbReference>
<feature type="transmembrane region" description="Helical" evidence="6">
    <location>
        <begin position="139"/>
        <end position="161"/>
    </location>
</feature>
<keyword evidence="6" id="KW-0915">Sodium</keyword>
<dbReference type="InterPro" id="IPR004670">
    <property type="entry name" value="NhaA"/>
</dbReference>
<evidence type="ECO:0000256" key="5">
    <source>
        <dbReference type="ARBA" id="ARBA00023136"/>
    </source>
</evidence>
<protein>
    <recommendedName>
        <fullName evidence="6">Na(+)/H(+) antiporter NhaA</fullName>
    </recommendedName>
    <alternativeName>
        <fullName evidence="6">Sodium/proton antiporter NhaA</fullName>
    </alternativeName>
</protein>
<evidence type="ECO:0000256" key="3">
    <source>
        <dbReference type="ARBA" id="ARBA00022692"/>
    </source>
</evidence>
<name>A0A1H3WVZ5_9BACT</name>
<accession>A0A1H3WVZ5</accession>
<feature type="transmembrane region" description="Helical" evidence="6">
    <location>
        <begin position="113"/>
        <end position="133"/>
    </location>
</feature>
<keyword evidence="3 6" id="KW-0812">Transmembrane</keyword>
<dbReference type="HAMAP" id="MF_01844">
    <property type="entry name" value="NhaA"/>
    <property type="match status" value="1"/>
</dbReference>
<feature type="transmembrane region" description="Helical" evidence="6">
    <location>
        <begin position="173"/>
        <end position="192"/>
    </location>
</feature>
<dbReference type="PANTHER" id="PTHR30341">
    <property type="entry name" value="SODIUM ION/PROTON ANTIPORTER NHAA-RELATED"/>
    <property type="match status" value="1"/>
</dbReference>